<name>A0A4R6UWS4_9ACTN</name>
<feature type="domain" description="Dyp-type peroxidase C-terminal" evidence="12">
    <location>
        <begin position="228"/>
        <end position="407"/>
    </location>
</feature>
<keyword evidence="10" id="KW-0812">Transmembrane</keyword>
<reference evidence="13 14" key="1">
    <citation type="submission" date="2019-03" db="EMBL/GenBank/DDBJ databases">
        <title>Genomic Encyclopedia of Type Strains, Phase IV (KMG-IV): sequencing the most valuable type-strain genomes for metagenomic binning, comparative biology and taxonomic classification.</title>
        <authorList>
            <person name="Goeker M."/>
        </authorList>
    </citation>
    <scope>NUCLEOTIDE SEQUENCE [LARGE SCALE GENOMIC DNA]</scope>
    <source>
        <strain evidence="13 14">DSM 46770</strain>
    </source>
</reference>
<evidence type="ECO:0000256" key="9">
    <source>
        <dbReference type="SAM" id="MobiDB-lite"/>
    </source>
</evidence>
<evidence type="ECO:0000259" key="11">
    <source>
        <dbReference type="Pfam" id="PF04261"/>
    </source>
</evidence>
<organism evidence="13 14">
    <name type="scientific">Actinorugispora endophytica</name>
    <dbReference type="NCBI Taxonomy" id="1605990"/>
    <lineage>
        <taxon>Bacteria</taxon>
        <taxon>Bacillati</taxon>
        <taxon>Actinomycetota</taxon>
        <taxon>Actinomycetes</taxon>
        <taxon>Streptosporangiales</taxon>
        <taxon>Nocardiopsidaceae</taxon>
        <taxon>Actinorugispora</taxon>
    </lineage>
</organism>
<dbReference type="InterPro" id="IPR011008">
    <property type="entry name" value="Dimeric_a/b-barrel"/>
</dbReference>
<keyword evidence="3" id="KW-0349">Heme</keyword>
<dbReference type="InterPro" id="IPR006311">
    <property type="entry name" value="TAT_signal"/>
</dbReference>
<evidence type="ECO:0000256" key="3">
    <source>
        <dbReference type="ARBA" id="ARBA00022617"/>
    </source>
</evidence>
<evidence type="ECO:0000259" key="12">
    <source>
        <dbReference type="Pfam" id="PF20628"/>
    </source>
</evidence>
<keyword evidence="6" id="KW-0560">Oxidoreductase</keyword>
<dbReference type="GO" id="GO:0004601">
    <property type="term" value="F:peroxidase activity"/>
    <property type="evidence" value="ECO:0007669"/>
    <property type="project" value="UniProtKB-KW"/>
</dbReference>
<protein>
    <submittedName>
        <fullName evidence="13">Dye decolorizing peroxidase</fullName>
    </submittedName>
</protein>
<proteinExistence type="inferred from homology"/>
<feature type="region of interest" description="Disordered" evidence="9">
    <location>
        <begin position="288"/>
        <end position="312"/>
    </location>
</feature>
<keyword evidence="10" id="KW-1133">Transmembrane helix</keyword>
<dbReference type="OrthoDB" id="9781066at2"/>
<feature type="domain" description="Dyp-type peroxidase N-terminal" evidence="11">
    <location>
        <begin position="74"/>
        <end position="216"/>
    </location>
</feature>
<keyword evidence="2 13" id="KW-0575">Peroxidase</keyword>
<evidence type="ECO:0000256" key="6">
    <source>
        <dbReference type="ARBA" id="ARBA00023002"/>
    </source>
</evidence>
<comment type="cofactor">
    <cofactor evidence="1">
        <name>heme b</name>
        <dbReference type="ChEBI" id="CHEBI:60344"/>
    </cofactor>
</comment>
<evidence type="ECO:0000256" key="10">
    <source>
        <dbReference type="SAM" id="Phobius"/>
    </source>
</evidence>
<accession>A0A4R6UWS4</accession>
<evidence type="ECO:0000256" key="8">
    <source>
        <dbReference type="ARBA" id="ARBA00025737"/>
    </source>
</evidence>
<dbReference type="RefSeq" id="WP_133742391.1">
    <property type="nucleotide sequence ID" value="NZ_SNYN01000014.1"/>
</dbReference>
<keyword evidence="7" id="KW-0408">Iron</keyword>
<evidence type="ECO:0000256" key="1">
    <source>
        <dbReference type="ARBA" id="ARBA00001970"/>
    </source>
</evidence>
<dbReference type="Pfam" id="PF20628">
    <property type="entry name" value="Dyp_perox_C"/>
    <property type="match status" value="1"/>
</dbReference>
<dbReference type="InterPro" id="IPR006314">
    <property type="entry name" value="Dyp_peroxidase"/>
</dbReference>
<comment type="similarity">
    <text evidence="8">Belongs to the DyP-type peroxidase family.</text>
</comment>
<dbReference type="SUPFAM" id="SSF54909">
    <property type="entry name" value="Dimeric alpha+beta barrel"/>
    <property type="match status" value="1"/>
</dbReference>
<dbReference type="PANTHER" id="PTHR30521">
    <property type="entry name" value="DEFERROCHELATASE/PEROXIDASE"/>
    <property type="match status" value="1"/>
</dbReference>
<keyword evidence="5" id="KW-0732">Signal</keyword>
<evidence type="ECO:0000256" key="2">
    <source>
        <dbReference type="ARBA" id="ARBA00022559"/>
    </source>
</evidence>
<feature type="compositionally biased region" description="Pro residues" evidence="9">
    <location>
        <begin position="47"/>
        <end position="58"/>
    </location>
</feature>
<evidence type="ECO:0000313" key="14">
    <source>
        <dbReference type="Proteomes" id="UP000295281"/>
    </source>
</evidence>
<evidence type="ECO:0000313" key="13">
    <source>
        <dbReference type="EMBL" id="TDQ49995.1"/>
    </source>
</evidence>
<feature type="transmembrane region" description="Helical" evidence="10">
    <location>
        <begin position="21"/>
        <end position="42"/>
    </location>
</feature>
<keyword evidence="10" id="KW-0472">Membrane</keyword>
<dbReference type="GO" id="GO:0046872">
    <property type="term" value="F:metal ion binding"/>
    <property type="evidence" value="ECO:0007669"/>
    <property type="project" value="UniProtKB-KW"/>
</dbReference>
<dbReference type="GO" id="GO:0020037">
    <property type="term" value="F:heme binding"/>
    <property type="evidence" value="ECO:0007669"/>
    <property type="project" value="InterPro"/>
</dbReference>
<dbReference type="Pfam" id="PF04261">
    <property type="entry name" value="Dyp_perox_N"/>
    <property type="match status" value="1"/>
</dbReference>
<keyword evidence="4" id="KW-0479">Metal-binding</keyword>
<sequence>MDGDRQGSAERPRTPFSRRHLLLGGAAAGLGASALVGADLLAGRGEPPAPAPSPAPAPEEPDGGETVPFHGPHQAGVETPPQAHANFVAFDLAADVDRERTRRLLTLLTDDVAKLSQGDAALADSEPELAYVPARLTVTFGFGPGLVERVAPDAAPSWLRPLPEFAVDRLRDEWSDGDLLLQVCADDPLTVAHATRMLTKDVRAFGAVRWVQAGFRRARGSEAAGTTMRNLMGQVDGTVNTAPGTDDFERIVWDGGGNPDWLRGGTSLVIRRIAMDLDKWDRLDRSGREESVGRRLADGAPLTGSREHDEPDFDAVTPLGFPVIAEFAHIRRARTDDPAERIFRRAYNYDLPVTGSEGQDAGLVFASFQADVDRQFVPIQKRLDELDLLNEWISPIGSAVFAIPPGCEEGGFVGETLFDA</sequence>
<dbReference type="PANTHER" id="PTHR30521:SF4">
    <property type="entry name" value="DEFERROCHELATASE"/>
    <property type="match status" value="1"/>
</dbReference>
<evidence type="ECO:0000256" key="4">
    <source>
        <dbReference type="ARBA" id="ARBA00022723"/>
    </source>
</evidence>
<dbReference type="PROSITE" id="PS51318">
    <property type="entry name" value="TAT"/>
    <property type="match status" value="1"/>
</dbReference>
<evidence type="ECO:0000256" key="7">
    <source>
        <dbReference type="ARBA" id="ARBA00023004"/>
    </source>
</evidence>
<feature type="compositionally biased region" description="Basic and acidic residues" evidence="9">
    <location>
        <begin position="288"/>
        <end position="297"/>
    </location>
</feature>
<dbReference type="InterPro" id="IPR048328">
    <property type="entry name" value="Dyp_perox_C"/>
</dbReference>
<keyword evidence="14" id="KW-1185">Reference proteome</keyword>
<dbReference type="GO" id="GO:0005829">
    <property type="term" value="C:cytosol"/>
    <property type="evidence" value="ECO:0007669"/>
    <property type="project" value="TreeGrafter"/>
</dbReference>
<dbReference type="InterPro" id="IPR048327">
    <property type="entry name" value="Dyp_perox_N"/>
</dbReference>
<dbReference type="EMBL" id="SNYN01000014">
    <property type="protein sequence ID" value="TDQ49995.1"/>
    <property type="molecule type" value="Genomic_DNA"/>
</dbReference>
<comment type="caution">
    <text evidence="13">The sequence shown here is derived from an EMBL/GenBank/DDBJ whole genome shotgun (WGS) entry which is preliminary data.</text>
</comment>
<gene>
    <name evidence="13" type="ORF">EV190_11439</name>
</gene>
<dbReference type="AlphaFoldDB" id="A0A4R6UWS4"/>
<dbReference type="NCBIfam" id="TIGR01413">
    <property type="entry name" value="Dyp_perox_fam"/>
    <property type="match status" value="1"/>
</dbReference>
<dbReference type="PROSITE" id="PS51404">
    <property type="entry name" value="DYP_PEROXIDASE"/>
    <property type="match status" value="1"/>
</dbReference>
<dbReference type="Proteomes" id="UP000295281">
    <property type="component" value="Unassembled WGS sequence"/>
</dbReference>
<feature type="region of interest" description="Disordered" evidence="9">
    <location>
        <begin position="41"/>
        <end position="79"/>
    </location>
</feature>
<evidence type="ECO:0000256" key="5">
    <source>
        <dbReference type="ARBA" id="ARBA00022729"/>
    </source>
</evidence>